<evidence type="ECO:0000256" key="6">
    <source>
        <dbReference type="SAM" id="Phobius"/>
    </source>
</evidence>
<evidence type="ECO:0000256" key="2">
    <source>
        <dbReference type="ARBA" id="ARBA00022692"/>
    </source>
</evidence>
<evidence type="ECO:0000259" key="7">
    <source>
        <dbReference type="Pfam" id="PF00520"/>
    </source>
</evidence>
<keyword evidence="3 6" id="KW-1133">Transmembrane helix</keyword>
<feature type="transmembrane region" description="Helical" evidence="6">
    <location>
        <begin position="213"/>
        <end position="236"/>
    </location>
</feature>
<dbReference type="Proteomes" id="UP001178507">
    <property type="component" value="Unassembled WGS sequence"/>
</dbReference>
<evidence type="ECO:0000256" key="1">
    <source>
        <dbReference type="ARBA" id="ARBA00004141"/>
    </source>
</evidence>
<gene>
    <name evidence="8" type="ORF">EVOR1521_LOCUS5370</name>
</gene>
<evidence type="ECO:0000313" key="9">
    <source>
        <dbReference type="Proteomes" id="UP001178507"/>
    </source>
</evidence>
<proteinExistence type="predicted"/>
<comment type="subcellular location">
    <subcellularLocation>
        <location evidence="1">Membrane</location>
        <topology evidence="1">Multi-pass membrane protein</topology>
    </subcellularLocation>
</comment>
<protein>
    <recommendedName>
        <fullName evidence="7">Ion transport domain-containing protein</fullName>
    </recommendedName>
</protein>
<keyword evidence="2 6" id="KW-0812">Transmembrane</keyword>
<sequence length="487" mass="54042">MLPAVRDRLDFLGAEYERIALENERLRAELLELGSPGSQNGEVARNITAKIAALREDPASCKAIVTSHTPASPMSPTKEVWMDGSRMPELHAKITCDDLIPGAVADCDEASMISKDEPISEGTSAARLRSDRRISKGSRTEPPVEEPEEQVSRLIFLDVIPAVIISINAAVVGLSAEDVEAGTSGEDRAAAEIQDLCGAKVDDPRSVHRRLRVLFWAIMLLFGCIYLLGVVCKTLFSNYAEFSTVPASMFTAFRCFTDGCAGYDGTPLQERIRGKDSAVGGVWMIAYILVFLFITIGIFNLIMAVFIDNVNDGSVKKKQYTLGLTADKTELKLAETLRGMCLKSGVVDRDQLEEEEYEEMVMTPTMTKRTTEYLQDYEGRCNRLKKAMTSTGCMITKRTFNSWLLQSSELLDVLDDAEVDTSCKFELFDVLDIDLSGKLPFSETVEGLMRCRGPVSKTDIISIRLRVRHLTRLTQQIHKKLGCHSHK</sequence>
<name>A0AA36HWC8_9DINO</name>
<feature type="domain" description="Ion transport" evidence="7">
    <location>
        <begin position="214"/>
        <end position="314"/>
    </location>
</feature>
<feature type="region of interest" description="Disordered" evidence="5">
    <location>
        <begin position="114"/>
        <end position="147"/>
    </location>
</feature>
<dbReference type="InterPro" id="IPR005821">
    <property type="entry name" value="Ion_trans_dom"/>
</dbReference>
<keyword evidence="4 6" id="KW-0472">Membrane</keyword>
<evidence type="ECO:0000256" key="4">
    <source>
        <dbReference type="ARBA" id="ARBA00023136"/>
    </source>
</evidence>
<dbReference type="GO" id="GO:0005216">
    <property type="term" value="F:monoatomic ion channel activity"/>
    <property type="evidence" value="ECO:0007669"/>
    <property type="project" value="InterPro"/>
</dbReference>
<accession>A0AA36HWC8</accession>
<organism evidence="8 9">
    <name type="scientific">Effrenium voratum</name>
    <dbReference type="NCBI Taxonomy" id="2562239"/>
    <lineage>
        <taxon>Eukaryota</taxon>
        <taxon>Sar</taxon>
        <taxon>Alveolata</taxon>
        <taxon>Dinophyceae</taxon>
        <taxon>Suessiales</taxon>
        <taxon>Symbiodiniaceae</taxon>
        <taxon>Effrenium</taxon>
    </lineage>
</organism>
<feature type="transmembrane region" description="Helical" evidence="6">
    <location>
        <begin position="284"/>
        <end position="307"/>
    </location>
</feature>
<dbReference type="EMBL" id="CAUJNA010000377">
    <property type="protein sequence ID" value="CAJ1376266.1"/>
    <property type="molecule type" value="Genomic_DNA"/>
</dbReference>
<reference evidence="8" key="1">
    <citation type="submission" date="2023-08" db="EMBL/GenBank/DDBJ databases">
        <authorList>
            <person name="Chen Y."/>
            <person name="Shah S."/>
            <person name="Dougan E. K."/>
            <person name="Thang M."/>
            <person name="Chan C."/>
        </authorList>
    </citation>
    <scope>NUCLEOTIDE SEQUENCE</scope>
</reference>
<evidence type="ECO:0000313" key="8">
    <source>
        <dbReference type="EMBL" id="CAJ1376266.1"/>
    </source>
</evidence>
<dbReference type="Gene3D" id="1.10.287.70">
    <property type="match status" value="1"/>
</dbReference>
<dbReference type="Pfam" id="PF00520">
    <property type="entry name" value="Ion_trans"/>
    <property type="match status" value="1"/>
</dbReference>
<dbReference type="GO" id="GO:0016020">
    <property type="term" value="C:membrane"/>
    <property type="evidence" value="ECO:0007669"/>
    <property type="project" value="UniProtKB-SubCell"/>
</dbReference>
<evidence type="ECO:0000256" key="3">
    <source>
        <dbReference type="ARBA" id="ARBA00022989"/>
    </source>
</evidence>
<evidence type="ECO:0000256" key="5">
    <source>
        <dbReference type="SAM" id="MobiDB-lite"/>
    </source>
</evidence>
<keyword evidence="9" id="KW-1185">Reference proteome</keyword>
<dbReference type="AlphaFoldDB" id="A0AA36HWC8"/>
<comment type="caution">
    <text evidence="8">The sequence shown here is derived from an EMBL/GenBank/DDBJ whole genome shotgun (WGS) entry which is preliminary data.</text>
</comment>